<evidence type="ECO:0000256" key="6">
    <source>
        <dbReference type="ARBA" id="ARBA00022833"/>
    </source>
</evidence>
<dbReference type="InterPro" id="IPR002125">
    <property type="entry name" value="CMP_dCMP_dom"/>
</dbReference>
<feature type="binding site" evidence="8">
    <location>
        <position position="91"/>
    </location>
    <ligand>
        <name>Zn(2+)</name>
        <dbReference type="ChEBI" id="CHEBI:29105"/>
        <note>catalytic</note>
    </ligand>
</feature>
<keyword evidence="3 8" id="KW-0819">tRNA processing</keyword>
<comment type="function">
    <text evidence="8">Catalyzes the deamination of adenosine to inosine at the wobble position 34 of tRNA(Arg2).</text>
</comment>
<dbReference type="NCBIfam" id="NF008113">
    <property type="entry name" value="PRK10860.1"/>
    <property type="match status" value="1"/>
</dbReference>
<evidence type="ECO:0000256" key="8">
    <source>
        <dbReference type="HAMAP-Rule" id="MF_00972"/>
    </source>
</evidence>
<reference evidence="11" key="1">
    <citation type="journal article" date="2019" name="Int. J. Syst. Evol. Microbiol.">
        <title>The Global Catalogue of Microorganisms (GCM) 10K type strain sequencing project: providing services to taxonomists for standard genome sequencing and annotation.</title>
        <authorList>
            <consortium name="The Broad Institute Genomics Platform"/>
            <consortium name="The Broad Institute Genome Sequencing Center for Infectious Disease"/>
            <person name="Wu L."/>
            <person name="Ma J."/>
        </authorList>
    </citation>
    <scope>NUCLEOTIDE SEQUENCE [LARGE SCALE GENOMIC DNA]</scope>
    <source>
        <strain evidence="11">CCM 8951</strain>
    </source>
</reference>
<feature type="domain" description="CMP/dCMP-type deaminase" evidence="9">
    <location>
        <begin position="7"/>
        <end position="118"/>
    </location>
</feature>
<keyword evidence="6 8" id="KW-0862">Zinc</keyword>
<accession>A0ABW4DP59</accession>
<evidence type="ECO:0000256" key="1">
    <source>
        <dbReference type="ARBA" id="ARBA00010669"/>
    </source>
</evidence>
<dbReference type="PANTHER" id="PTHR11079">
    <property type="entry name" value="CYTOSINE DEAMINASE FAMILY MEMBER"/>
    <property type="match status" value="1"/>
</dbReference>
<dbReference type="CDD" id="cd01285">
    <property type="entry name" value="nucleoside_deaminase"/>
    <property type="match status" value="1"/>
</dbReference>
<comment type="catalytic activity">
    <reaction evidence="7 8">
        <text>adenosine(34) in tRNA + H2O + H(+) = inosine(34) in tRNA + NH4(+)</text>
        <dbReference type="Rhea" id="RHEA:43168"/>
        <dbReference type="Rhea" id="RHEA-COMP:10373"/>
        <dbReference type="Rhea" id="RHEA-COMP:10374"/>
        <dbReference type="ChEBI" id="CHEBI:15377"/>
        <dbReference type="ChEBI" id="CHEBI:15378"/>
        <dbReference type="ChEBI" id="CHEBI:28938"/>
        <dbReference type="ChEBI" id="CHEBI:74411"/>
        <dbReference type="ChEBI" id="CHEBI:82852"/>
        <dbReference type="EC" id="3.5.4.33"/>
    </reaction>
</comment>
<feature type="binding site" evidence="8">
    <location>
        <position position="58"/>
    </location>
    <ligand>
        <name>Zn(2+)</name>
        <dbReference type="ChEBI" id="CHEBI:29105"/>
        <note>catalytic</note>
    </ligand>
</feature>
<sequence length="167" mass="18243">MNPLTTEQQEVLMGAAFEQARIAETTGEVPIGAIIELDGEIIGRGHNLRETSQDATDHAEILAIKQACQAVGSWRLERARLFVTLEPCPMCAGAIINSRIAEVYFGAADPKAGAVGSLLNLLTDTRFNHQPAVFPQVMEPQAKALLQDFFRTIRAKQKQLKKTQSNG</sequence>
<feature type="active site" description="Proton donor" evidence="8">
    <location>
        <position position="60"/>
    </location>
</feature>
<dbReference type="GO" id="GO:0052717">
    <property type="term" value="F:tRNA-specific adenosine-34 deaminase activity"/>
    <property type="evidence" value="ECO:0007669"/>
    <property type="project" value="UniProtKB-EC"/>
</dbReference>
<comment type="caution">
    <text evidence="10">The sequence shown here is derived from an EMBL/GenBank/DDBJ whole genome shotgun (WGS) entry which is preliminary data.</text>
</comment>
<dbReference type="InterPro" id="IPR058535">
    <property type="entry name" value="MafB19-deam"/>
</dbReference>
<feature type="binding site" evidence="8">
    <location>
        <position position="88"/>
    </location>
    <ligand>
        <name>Zn(2+)</name>
        <dbReference type="ChEBI" id="CHEBI:29105"/>
        <note>catalytic</note>
    </ligand>
</feature>
<dbReference type="HAMAP" id="MF_00972">
    <property type="entry name" value="tRNA_aden_deaminase"/>
    <property type="match status" value="1"/>
</dbReference>
<dbReference type="Proteomes" id="UP001597244">
    <property type="component" value="Unassembled WGS sequence"/>
</dbReference>
<organism evidence="10 11">
    <name type="scientific">Lapidilactobacillus mulanensis</name>
    <dbReference type="NCBI Taxonomy" id="2485999"/>
    <lineage>
        <taxon>Bacteria</taxon>
        <taxon>Bacillati</taxon>
        <taxon>Bacillota</taxon>
        <taxon>Bacilli</taxon>
        <taxon>Lactobacillales</taxon>
        <taxon>Lactobacillaceae</taxon>
        <taxon>Lapidilactobacillus</taxon>
    </lineage>
</organism>
<dbReference type="InterPro" id="IPR028883">
    <property type="entry name" value="tRNA_aden_deaminase"/>
</dbReference>
<keyword evidence="11" id="KW-1185">Reference proteome</keyword>
<comment type="similarity">
    <text evidence="1">Belongs to the cytidine and deoxycytidylate deaminase family. ADAT2 subfamily.</text>
</comment>
<dbReference type="Gene3D" id="3.40.140.10">
    <property type="entry name" value="Cytidine Deaminase, domain 2"/>
    <property type="match status" value="1"/>
</dbReference>
<evidence type="ECO:0000313" key="10">
    <source>
        <dbReference type="EMBL" id="MFD1466417.1"/>
    </source>
</evidence>
<keyword evidence="4 8" id="KW-0479">Metal-binding</keyword>
<dbReference type="RefSeq" id="WP_125577625.1">
    <property type="nucleotide sequence ID" value="NZ_JBHTOF010000102.1"/>
</dbReference>
<dbReference type="InterPro" id="IPR016193">
    <property type="entry name" value="Cytidine_deaminase-like"/>
</dbReference>
<protein>
    <recommendedName>
        <fullName evidence="8">tRNA-specific adenosine deaminase</fullName>
        <ecNumber evidence="8">3.5.4.33</ecNumber>
    </recommendedName>
</protein>
<dbReference type="InterPro" id="IPR016192">
    <property type="entry name" value="APOBEC/CMP_deaminase_Zn-bd"/>
</dbReference>
<dbReference type="EMBL" id="JBHTOF010000102">
    <property type="protein sequence ID" value="MFD1466417.1"/>
    <property type="molecule type" value="Genomic_DNA"/>
</dbReference>
<gene>
    <name evidence="8 10" type="primary">tadA</name>
    <name evidence="10" type="ORF">ACFQ4L_10125</name>
</gene>
<proteinExistence type="inferred from homology"/>
<evidence type="ECO:0000256" key="5">
    <source>
        <dbReference type="ARBA" id="ARBA00022801"/>
    </source>
</evidence>
<evidence type="ECO:0000256" key="7">
    <source>
        <dbReference type="ARBA" id="ARBA00048045"/>
    </source>
</evidence>
<dbReference type="Pfam" id="PF14437">
    <property type="entry name" value="MafB19-deam"/>
    <property type="match status" value="1"/>
</dbReference>
<comment type="cofactor">
    <cofactor evidence="8">
        <name>Zn(2+)</name>
        <dbReference type="ChEBI" id="CHEBI:29105"/>
    </cofactor>
    <text evidence="8">Binds 1 zinc ion per subunit.</text>
</comment>
<name>A0ABW4DP59_9LACO</name>
<dbReference type="EC" id="3.5.4.33" evidence="8"/>
<comment type="subunit">
    <text evidence="2 8">Homodimer.</text>
</comment>
<evidence type="ECO:0000256" key="2">
    <source>
        <dbReference type="ARBA" id="ARBA00011738"/>
    </source>
</evidence>
<dbReference type="PROSITE" id="PS51747">
    <property type="entry name" value="CYT_DCMP_DEAMINASES_2"/>
    <property type="match status" value="1"/>
</dbReference>
<evidence type="ECO:0000259" key="9">
    <source>
        <dbReference type="PROSITE" id="PS51747"/>
    </source>
</evidence>
<evidence type="ECO:0000313" key="11">
    <source>
        <dbReference type="Proteomes" id="UP001597244"/>
    </source>
</evidence>
<dbReference type="SUPFAM" id="SSF53927">
    <property type="entry name" value="Cytidine deaminase-like"/>
    <property type="match status" value="1"/>
</dbReference>
<evidence type="ECO:0000256" key="3">
    <source>
        <dbReference type="ARBA" id="ARBA00022694"/>
    </source>
</evidence>
<dbReference type="PROSITE" id="PS00903">
    <property type="entry name" value="CYT_DCMP_DEAMINASES_1"/>
    <property type="match status" value="1"/>
</dbReference>
<dbReference type="PANTHER" id="PTHR11079:SF202">
    <property type="entry name" value="TRNA-SPECIFIC ADENOSINE DEAMINASE"/>
    <property type="match status" value="1"/>
</dbReference>
<evidence type="ECO:0000256" key="4">
    <source>
        <dbReference type="ARBA" id="ARBA00022723"/>
    </source>
</evidence>
<keyword evidence="5 8" id="KW-0378">Hydrolase</keyword>